<dbReference type="RefSeq" id="WP_377430577.1">
    <property type="nucleotide sequence ID" value="NZ_JBHSPR010000053.1"/>
</dbReference>
<organism evidence="2 3">
    <name type="scientific">Plantactinospora solaniradicis</name>
    <dbReference type="NCBI Taxonomy" id="1723736"/>
    <lineage>
        <taxon>Bacteria</taxon>
        <taxon>Bacillati</taxon>
        <taxon>Actinomycetota</taxon>
        <taxon>Actinomycetes</taxon>
        <taxon>Micromonosporales</taxon>
        <taxon>Micromonosporaceae</taxon>
        <taxon>Plantactinospora</taxon>
    </lineage>
</organism>
<comment type="caution">
    <text evidence="2">The sequence shown here is derived from an EMBL/GenBank/DDBJ whole genome shotgun (WGS) entry which is preliminary data.</text>
</comment>
<name>A0ABW1KLX9_9ACTN</name>
<dbReference type="Proteomes" id="UP001596203">
    <property type="component" value="Unassembled WGS sequence"/>
</dbReference>
<feature type="domain" description="Pyruvate phosphate dikinase AMP/ATP-binding" evidence="1">
    <location>
        <begin position="82"/>
        <end position="209"/>
    </location>
</feature>
<sequence length="267" mass="28176">MASESQSYVADLASHLESHQYGAKASNLSVLATSGYPVPSGIALSVAGARGFGATAEASTREAVLAEICASSFFESLKSGADCLIVRSSSPEEDGVRSSYAGIFRSVPGVPPDRHSLARALDVCVGSATSDSAELYRRAVGSRQIGRLMGAVVQSMVDVKANGVIFTDVRSSIGNVVLIEYNIGKLSTVVSGMEVPGRCVINRANGRSVGSSHTCDSSMGTLTSDLFALAIRIEFQMGGPQDIEWVYDGRSVWVVQSRPITRDVFIR</sequence>
<accession>A0ABW1KLX9</accession>
<gene>
    <name evidence="2" type="ORF">ACFP2T_37495</name>
</gene>
<dbReference type="Pfam" id="PF01326">
    <property type="entry name" value="PPDK_N"/>
    <property type="match status" value="2"/>
</dbReference>
<dbReference type="Gene3D" id="3.30.1490.20">
    <property type="entry name" value="ATP-grasp fold, A domain"/>
    <property type="match status" value="1"/>
</dbReference>
<dbReference type="PANTHER" id="PTHR43615:SF1">
    <property type="entry name" value="PPDK_N DOMAIN-CONTAINING PROTEIN"/>
    <property type="match status" value="1"/>
</dbReference>
<keyword evidence="3" id="KW-1185">Reference proteome</keyword>
<dbReference type="PANTHER" id="PTHR43615">
    <property type="entry name" value="PHOSPHOENOLPYRUVATE SYNTHASE-RELATED"/>
    <property type="match status" value="1"/>
</dbReference>
<dbReference type="Gene3D" id="3.30.470.20">
    <property type="entry name" value="ATP-grasp fold, B domain"/>
    <property type="match status" value="1"/>
</dbReference>
<evidence type="ECO:0000313" key="3">
    <source>
        <dbReference type="Proteomes" id="UP001596203"/>
    </source>
</evidence>
<dbReference type="EMBL" id="JBHSPR010000053">
    <property type="protein sequence ID" value="MFC6021844.1"/>
    <property type="molecule type" value="Genomic_DNA"/>
</dbReference>
<dbReference type="InterPro" id="IPR013815">
    <property type="entry name" value="ATP_grasp_subdomain_1"/>
</dbReference>
<dbReference type="InterPro" id="IPR002192">
    <property type="entry name" value="PPDK_AMP/ATP-bd"/>
</dbReference>
<protein>
    <submittedName>
        <fullName evidence="2">PEP/pyruvate-binding domain-containing protein</fullName>
    </submittedName>
</protein>
<dbReference type="SUPFAM" id="SSF56059">
    <property type="entry name" value="Glutathione synthetase ATP-binding domain-like"/>
    <property type="match status" value="1"/>
</dbReference>
<feature type="domain" description="Pyruvate phosphate dikinase AMP/ATP-binding" evidence="1">
    <location>
        <begin position="226"/>
        <end position="262"/>
    </location>
</feature>
<dbReference type="InterPro" id="IPR051549">
    <property type="entry name" value="PEP_Utilizing_Enz"/>
</dbReference>
<reference evidence="3" key="1">
    <citation type="journal article" date="2019" name="Int. J. Syst. Evol. Microbiol.">
        <title>The Global Catalogue of Microorganisms (GCM) 10K type strain sequencing project: providing services to taxonomists for standard genome sequencing and annotation.</title>
        <authorList>
            <consortium name="The Broad Institute Genomics Platform"/>
            <consortium name="The Broad Institute Genome Sequencing Center for Infectious Disease"/>
            <person name="Wu L."/>
            <person name="Ma J."/>
        </authorList>
    </citation>
    <scope>NUCLEOTIDE SEQUENCE [LARGE SCALE GENOMIC DNA]</scope>
    <source>
        <strain evidence="3">ZS-35-S2</strain>
    </source>
</reference>
<evidence type="ECO:0000313" key="2">
    <source>
        <dbReference type="EMBL" id="MFC6021844.1"/>
    </source>
</evidence>
<evidence type="ECO:0000259" key="1">
    <source>
        <dbReference type="Pfam" id="PF01326"/>
    </source>
</evidence>
<proteinExistence type="predicted"/>